<evidence type="ECO:0000256" key="2">
    <source>
        <dbReference type="HAMAP-Rule" id="MF_00549"/>
    </source>
</evidence>
<feature type="binding site" evidence="2">
    <location>
        <position position="91"/>
    </location>
    <ligand>
        <name>substrate</name>
    </ligand>
</feature>
<evidence type="ECO:0000256" key="3">
    <source>
        <dbReference type="PIRSR" id="PIRSR006614-1"/>
    </source>
</evidence>
<dbReference type="InterPro" id="IPR011607">
    <property type="entry name" value="MGS-like_dom"/>
</dbReference>
<dbReference type="STRING" id="92487.SAMN02745130_01359"/>
<evidence type="ECO:0000313" key="5">
    <source>
        <dbReference type="EMBL" id="SKA74255.1"/>
    </source>
</evidence>
<evidence type="ECO:0000313" key="6">
    <source>
        <dbReference type="Proteomes" id="UP000190460"/>
    </source>
</evidence>
<comment type="function">
    <text evidence="2">Catalyzes the formation of methylglyoxal from dihydroxyacetone phosphate.</text>
</comment>
<dbReference type="PROSITE" id="PS01335">
    <property type="entry name" value="METHYLGLYOXAL_SYNTH"/>
    <property type="match status" value="1"/>
</dbReference>
<dbReference type="InterPro" id="IPR036914">
    <property type="entry name" value="MGS-like_dom_sf"/>
</dbReference>
<dbReference type="Proteomes" id="UP000190460">
    <property type="component" value="Unassembled WGS sequence"/>
</dbReference>
<dbReference type="PIRSF" id="PIRSF006614">
    <property type="entry name" value="Methylglyox_syn"/>
    <property type="match status" value="1"/>
</dbReference>
<sequence length="155" mass="17048">MPKSAIAMIAHDRTKPDLAAWVGRNLAHLQGRLIYATGTTGRLLKHAYPELEIHPLKSGPLGGDQQVGALIAEGRIACVIFLQDPMTPQPHDVDVKALVRLATLYEIPLACNQSTADYLVASPYFSKPELAPEILSLEERYEAYLQRLNTTLESS</sequence>
<reference evidence="5 6" key="1">
    <citation type="submission" date="2017-02" db="EMBL/GenBank/DDBJ databases">
        <authorList>
            <person name="Peterson S.W."/>
        </authorList>
    </citation>
    <scope>NUCLEOTIDE SEQUENCE [LARGE SCALE GENOMIC DNA]</scope>
    <source>
        <strain evidence="5 6">ATCC 49788</strain>
    </source>
</reference>
<name>A0A1T4WBD3_9GAMM</name>
<dbReference type="GO" id="GO:0008929">
    <property type="term" value="F:methylglyoxal synthase activity"/>
    <property type="evidence" value="ECO:0007669"/>
    <property type="project" value="UniProtKB-UniRule"/>
</dbReference>
<dbReference type="PANTHER" id="PTHR30492">
    <property type="entry name" value="METHYLGLYOXAL SYNTHASE"/>
    <property type="match status" value="1"/>
</dbReference>
<dbReference type="HAMAP" id="MF_00549">
    <property type="entry name" value="Methylglyoxal_synth"/>
    <property type="match status" value="1"/>
</dbReference>
<dbReference type="GO" id="GO:0019242">
    <property type="term" value="P:methylglyoxal biosynthetic process"/>
    <property type="evidence" value="ECO:0007669"/>
    <property type="project" value="UniProtKB-UniRule"/>
</dbReference>
<evidence type="ECO:0000256" key="1">
    <source>
        <dbReference type="ARBA" id="ARBA00006287"/>
    </source>
</evidence>
<dbReference type="InterPro" id="IPR004363">
    <property type="entry name" value="Methylgl_synth"/>
</dbReference>
<feature type="binding site" evidence="2">
    <location>
        <begin position="58"/>
        <end position="59"/>
    </location>
    <ligand>
        <name>substrate</name>
    </ligand>
</feature>
<comment type="similarity">
    <text evidence="1 2">Belongs to the methylglyoxal synthase family.</text>
</comment>
<dbReference type="CDD" id="cd01422">
    <property type="entry name" value="MGS"/>
    <property type="match status" value="1"/>
</dbReference>
<dbReference type="RefSeq" id="WP_078921828.1">
    <property type="nucleotide sequence ID" value="NZ_FUYB01000004.1"/>
</dbReference>
<organism evidence="5 6">
    <name type="scientific">Thiothrix eikelboomii</name>
    <dbReference type="NCBI Taxonomy" id="92487"/>
    <lineage>
        <taxon>Bacteria</taxon>
        <taxon>Pseudomonadati</taxon>
        <taxon>Pseudomonadota</taxon>
        <taxon>Gammaproteobacteria</taxon>
        <taxon>Thiotrichales</taxon>
        <taxon>Thiotrichaceae</taxon>
        <taxon>Thiothrix</taxon>
    </lineage>
</organism>
<dbReference type="Pfam" id="PF02142">
    <property type="entry name" value="MGS"/>
    <property type="match status" value="1"/>
</dbReference>
<feature type="binding site" evidence="2">
    <location>
        <position position="15"/>
    </location>
    <ligand>
        <name>substrate</name>
    </ligand>
</feature>
<dbReference type="SUPFAM" id="SSF52335">
    <property type="entry name" value="Methylglyoxal synthase-like"/>
    <property type="match status" value="1"/>
</dbReference>
<dbReference type="AlphaFoldDB" id="A0A1T4WBD3"/>
<evidence type="ECO:0000259" key="4">
    <source>
        <dbReference type="PROSITE" id="PS51855"/>
    </source>
</evidence>
<dbReference type="OrthoDB" id="9787147at2"/>
<dbReference type="Gene3D" id="3.40.50.1380">
    <property type="entry name" value="Methylglyoxal synthase-like domain"/>
    <property type="match status" value="1"/>
</dbReference>
<dbReference type="NCBIfam" id="TIGR00160">
    <property type="entry name" value="MGSA"/>
    <property type="match status" value="1"/>
</dbReference>
<dbReference type="InterPro" id="IPR018148">
    <property type="entry name" value="Methylglyoxal_synth_AS"/>
</dbReference>
<dbReference type="GO" id="GO:0005829">
    <property type="term" value="C:cytosol"/>
    <property type="evidence" value="ECO:0007669"/>
    <property type="project" value="TreeGrafter"/>
</dbReference>
<accession>A0A1T4WBD3</accession>
<dbReference type="SMART" id="SM00851">
    <property type="entry name" value="MGS"/>
    <property type="match status" value="1"/>
</dbReference>
<protein>
    <recommendedName>
        <fullName evidence="2">Methylglyoxal synthase</fullName>
        <shortName evidence="2">MGS</shortName>
        <ecNumber evidence="2">4.2.3.3</ecNumber>
    </recommendedName>
</protein>
<dbReference type="NCBIfam" id="NF003559">
    <property type="entry name" value="PRK05234.1"/>
    <property type="match status" value="1"/>
</dbReference>
<gene>
    <name evidence="2" type="primary">mgsA</name>
    <name evidence="5" type="ORF">SAMN02745130_01359</name>
</gene>
<proteinExistence type="inferred from homology"/>
<feature type="domain" description="MGS-like" evidence="4">
    <location>
        <begin position="1"/>
        <end position="155"/>
    </location>
</feature>
<feature type="active site" description="Proton donor/acceptor" evidence="2 3">
    <location>
        <position position="64"/>
    </location>
</feature>
<dbReference type="EMBL" id="FUYB01000004">
    <property type="protein sequence ID" value="SKA74255.1"/>
    <property type="molecule type" value="Genomic_DNA"/>
</dbReference>
<dbReference type="EC" id="4.2.3.3" evidence="2"/>
<keyword evidence="6" id="KW-1185">Reference proteome</keyword>
<feature type="binding site" evidence="2">
    <location>
        <position position="11"/>
    </location>
    <ligand>
        <name>substrate</name>
    </ligand>
</feature>
<keyword evidence="2" id="KW-0456">Lyase</keyword>
<feature type="binding site" evidence="2">
    <location>
        <begin position="37"/>
        <end position="40"/>
    </location>
    <ligand>
        <name>substrate</name>
    </ligand>
</feature>
<dbReference type="PROSITE" id="PS51855">
    <property type="entry name" value="MGS"/>
    <property type="match status" value="1"/>
</dbReference>
<comment type="catalytic activity">
    <reaction evidence="2">
        <text>dihydroxyacetone phosphate = methylglyoxal + phosphate</text>
        <dbReference type="Rhea" id="RHEA:17937"/>
        <dbReference type="ChEBI" id="CHEBI:17158"/>
        <dbReference type="ChEBI" id="CHEBI:43474"/>
        <dbReference type="ChEBI" id="CHEBI:57642"/>
        <dbReference type="EC" id="4.2.3.3"/>
    </reaction>
</comment>
<dbReference type="PANTHER" id="PTHR30492:SF0">
    <property type="entry name" value="METHYLGLYOXAL SYNTHASE"/>
    <property type="match status" value="1"/>
</dbReference>